<proteinExistence type="predicted"/>
<dbReference type="KEGG" id="xba:C7S18_08775"/>
<dbReference type="PANTHER" id="PTHR42194">
    <property type="entry name" value="UPF0276 PROTEIN HI_1600"/>
    <property type="match status" value="1"/>
</dbReference>
<sequence>MSARIQHNAAVAVGRECALHRTSRTAVLICLGGRLSAIESTLQLPCLGAGVGLRAKHFRTVIKERPAIDWFEIISENFMDSQGWPAEALSEIARHYRAVPHGVSLSIGSSEPLNQAYLKRLKQLADRIDAPWVSDHLCWTNCNGFNSHDLLPMPYTEASLQHVADRVKHVQDFLGRRLLLENPSSYLSFKSSTMPEWAFLAELAEQADCGVLLDVNNVYVCQRNHGWDPHAYLAALPAGRIGQMHLAGHTDYGSHCIDTHIGPVPGSVWALYGDALARFGSVSTLIEWDEAIPDFPILQAEATRAKAWMQGQERPVSVATPTNPSSEFKVSNPVDFMVGYEVDV</sequence>
<dbReference type="Proteomes" id="UP000241074">
    <property type="component" value="Chromosome"/>
</dbReference>
<evidence type="ECO:0008006" key="3">
    <source>
        <dbReference type="Google" id="ProtNLM"/>
    </source>
</evidence>
<dbReference type="Pfam" id="PF05114">
    <property type="entry name" value="MbnB_TglH_ChrH"/>
    <property type="match status" value="1"/>
</dbReference>
<dbReference type="Gene3D" id="3.20.20.150">
    <property type="entry name" value="Divalent-metal-dependent TIM barrel enzymes"/>
    <property type="match status" value="1"/>
</dbReference>
<reference evidence="1 2" key="2">
    <citation type="submission" date="2018-03" db="EMBL/GenBank/DDBJ databases">
        <authorList>
            <person name="Keele B.F."/>
        </authorList>
    </citation>
    <scope>NUCLEOTIDE SEQUENCE [LARGE SCALE GENOMIC DNA]</scope>
    <source>
        <strain evidence="1 2">D13</strain>
    </source>
</reference>
<dbReference type="SUPFAM" id="SSF51658">
    <property type="entry name" value="Xylose isomerase-like"/>
    <property type="match status" value="1"/>
</dbReference>
<accession>A0A2P1PR08</accession>
<evidence type="ECO:0000313" key="1">
    <source>
        <dbReference type="EMBL" id="AVP97280.1"/>
    </source>
</evidence>
<organism evidence="1 2">
    <name type="scientific">Ahniella affigens</name>
    <dbReference type="NCBI Taxonomy" id="2021234"/>
    <lineage>
        <taxon>Bacteria</taxon>
        <taxon>Pseudomonadati</taxon>
        <taxon>Pseudomonadota</taxon>
        <taxon>Gammaproteobacteria</taxon>
        <taxon>Lysobacterales</taxon>
        <taxon>Rhodanobacteraceae</taxon>
        <taxon>Ahniella</taxon>
    </lineage>
</organism>
<dbReference type="InterPro" id="IPR007801">
    <property type="entry name" value="MbnB/TglH/ChrH"/>
</dbReference>
<gene>
    <name evidence="1" type="ORF">C7S18_08775</name>
</gene>
<keyword evidence="2" id="KW-1185">Reference proteome</keyword>
<dbReference type="PANTHER" id="PTHR42194:SF1">
    <property type="entry name" value="UPF0276 PROTEIN HI_1600"/>
    <property type="match status" value="1"/>
</dbReference>
<dbReference type="EMBL" id="CP027860">
    <property type="protein sequence ID" value="AVP97280.1"/>
    <property type="molecule type" value="Genomic_DNA"/>
</dbReference>
<evidence type="ECO:0000313" key="2">
    <source>
        <dbReference type="Proteomes" id="UP000241074"/>
    </source>
</evidence>
<dbReference type="OrthoDB" id="9763101at2"/>
<dbReference type="AlphaFoldDB" id="A0A2P1PR08"/>
<reference evidence="1 2" key="1">
    <citation type="submission" date="2018-03" db="EMBL/GenBank/DDBJ databases">
        <title>Ahniella affigens gen. nov., sp. nov., a gammaproteobacterium isolated from sandy soil near a stream.</title>
        <authorList>
            <person name="Ko Y."/>
            <person name="Kim J.-H."/>
        </authorList>
    </citation>
    <scope>NUCLEOTIDE SEQUENCE [LARGE SCALE GENOMIC DNA]</scope>
    <source>
        <strain evidence="1 2">D13</strain>
    </source>
</reference>
<name>A0A2P1PR08_9GAMM</name>
<protein>
    <recommendedName>
        <fullName evidence="3">DUF692 domain-containing protein</fullName>
    </recommendedName>
</protein>
<dbReference type="InterPro" id="IPR036237">
    <property type="entry name" value="Xyl_isomerase-like_sf"/>
</dbReference>
<dbReference type="NCBIfam" id="NF003818">
    <property type="entry name" value="PRK05409.1"/>
    <property type="match status" value="1"/>
</dbReference>